<proteinExistence type="predicted"/>
<evidence type="ECO:0000256" key="2">
    <source>
        <dbReference type="ARBA" id="ARBA00022676"/>
    </source>
</evidence>
<comment type="catalytic activity">
    <reaction evidence="9">
        <text>L-seryl-[protein] + UDP-N-acetyl-alpha-D-glucosamine = 3-O-(N-acetyl-beta-D-glucosaminyl)-L-seryl-[protein] + UDP + H(+)</text>
        <dbReference type="Rhea" id="RHEA:48904"/>
        <dbReference type="Rhea" id="RHEA-COMP:9863"/>
        <dbReference type="Rhea" id="RHEA-COMP:12251"/>
        <dbReference type="ChEBI" id="CHEBI:15378"/>
        <dbReference type="ChEBI" id="CHEBI:29999"/>
        <dbReference type="ChEBI" id="CHEBI:57705"/>
        <dbReference type="ChEBI" id="CHEBI:58223"/>
        <dbReference type="ChEBI" id="CHEBI:90838"/>
        <dbReference type="EC" id="2.4.1.255"/>
    </reaction>
</comment>
<keyword evidence="2" id="KW-0328">Glycosyltransferase</keyword>
<feature type="non-terminal residue" evidence="13">
    <location>
        <position position="1"/>
    </location>
</feature>
<evidence type="ECO:0000256" key="1">
    <source>
        <dbReference type="ARBA" id="ARBA00011970"/>
    </source>
</evidence>
<protein>
    <recommendedName>
        <fullName evidence="7">EGF domain-specific O-linked N-acetylglucosamine transferase</fullName>
        <ecNumber evidence="1">2.4.1.255</ecNumber>
    </recommendedName>
    <alternativeName>
        <fullName evidence="8">Extracellular O-linked N-acetylglucosamine transferase</fullName>
    </alternativeName>
</protein>
<evidence type="ECO:0000256" key="6">
    <source>
        <dbReference type="ARBA" id="ARBA00023180"/>
    </source>
</evidence>
<feature type="domain" description="Glycosyltransferase 61 catalytic" evidence="12">
    <location>
        <begin position="301"/>
        <end position="423"/>
    </location>
</feature>
<evidence type="ECO:0000256" key="5">
    <source>
        <dbReference type="ARBA" id="ARBA00022824"/>
    </source>
</evidence>
<dbReference type="EMBL" id="LJIG01022744">
    <property type="protein sequence ID" value="KRT78940.1"/>
    <property type="molecule type" value="Genomic_DNA"/>
</dbReference>
<evidence type="ECO:0000256" key="8">
    <source>
        <dbReference type="ARBA" id="ARBA00042574"/>
    </source>
</evidence>
<evidence type="ECO:0000256" key="11">
    <source>
        <dbReference type="SAM" id="MobiDB-lite"/>
    </source>
</evidence>
<dbReference type="GO" id="GO:0005788">
    <property type="term" value="C:endoplasmic reticulum lumen"/>
    <property type="evidence" value="ECO:0007669"/>
    <property type="project" value="TreeGrafter"/>
</dbReference>
<dbReference type="Proteomes" id="UP000051574">
    <property type="component" value="Unassembled WGS sequence"/>
</dbReference>
<dbReference type="GO" id="GO:0097363">
    <property type="term" value="F:protein O-acetylglucosaminyltransferase activity"/>
    <property type="evidence" value="ECO:0007669"/>
    <property type="project" value="UniProtKB-EC"/>
</dbReference>
<reference evidence="13 14" key="1">
    <citation type="submission" date="2015-09" db="EMBL/GenBank/DDBJ databases">
        <title>Draft genome of the scarab beetle Oryctes borbonicus.</title>
        <authorList>
            <person name="Meyer J.M."/>
            <person name="Markov G.V."/>
            <person name="Baskaran P."/>
            <person name="Herrmann M."/>
            <person name="Sommer R.J."/>
            <person name="Roedelsperger C."/>
        </authorList>
    </citation>
    <scope>NUCLEOTIDE SEQUENCE [LARGE SCALE GENOMIC DNA]</scope>
    <source>
        <strain evidence="13">OB123</strain>
        <tissue evidence="13">Whole animal</tissue>
    </source>
</reference>
<name>A0A0T6AV00_9SCAR</name>
<keyword evidence="5" id="KW-0256">Endoplasmic reticulum</keyword>
<gene>
    <name evidence="13" type="ORF">AMK59_6657</name>
</gene>
<dbReference type="AlphaFoldDB" id="A0A0T6AV00"/>
<keyword evidence="6" id="KW-0325">Glycoprotein</keyword>
<evidence type="ECO:0000256" key="10">
    <source>
        <dbReference type="ARBA" id="ARBA00049432"/>
    </source>
</evidence>
<organism evidence="13 14">
    <name type="scientific">Oryctes borbonicus</name>
    <dbReference type="NCBI Taxonomy" id="1629725"/>
    <lineage>
        <taxon>Eukaryota</taxon>
        <taxon>Metazoa</taxon>
        <taxon>Ecdysozoa</taxon>
        <taxon>Arthropoda</taxon>
        <taxon>Hexapoda</taxon>
        <taxon>Insecta</taxon>
        <taxon>Pterygota</taxon>
        <taxon>Neoptera</taxon>
        <taxon>Endopterygota</taxon>
        <taxon>Coleoptera</taxon>
        <taxon>Polyphaga</taxon>
        <taxon>Scarabaeiformia</taxon>
        <taxon>Scarabaeidae</taxon>
        <taxon>Dynastinae</taxon>
        <taxon>Oryctes</taxon>
    </lineage>
</organism>
<dbReference type="EC" id="2.4.1.255" evidence="1"/>
<comment type="catalytic activity">
    <reaction evidence="10">
        <text>L-threonyl-[protein] + UDP-N-acetyl-alpha-D-glucosamine = 3-O-(N-acetyl-beta-D-glucosaminyl)-L-threonyl-[protein] + UDP + H(+)</text>
        <dbReference type="Rhea" id="RHEA:48908"/>
        <dbReference type="Rhea" id="RHEA-COMP:11060"/>
        <dbReference type="Rhea" id="RHEA-COMP:12252"/>
        <dbReference type="ChEBI" id="CHEBI:15378"/>
        <dbReference type="ChEBI" id="CHEBI:30013"/>
        <dbReference type="ChEBI" id="CHEBI:57705"/>
        <dbReference type="ChEBI" id="CHEBI:58223"/>
        <dbReference type="ChEBI" id="CHEBI:90840"/>
        <dbReference type="EC" id="2.4.1.255"/>
    </reaction>
</comment>
<sequence>LYVLLCVLLCESLAFNYSMIDLPYEHLQYYFSRFPELYKNCKADPECSYNEDFDLNRCWGYEYNCAAKNRYSTPHCPGDYKGWVKTKQDQINTFYAQADFGYVKQQLQEMKVICEPLFADDSSLECSDHLRFCRGRNIFMNFTSLLQRIDPVRYKMDILGDNDIGGYCKFYSERVKEHLDHISPLQSWGPEIQHFKQLTRRPIIENDCDIVIEKPTFVMKIDATVNMYHHFCDFLNLYASLHLNASAPDAFTTDVHILVWETFTYHSAFQETWKAFTQHPIWDLKAFRGETVCFKNIVFPLLPRMIFGLYYNTPIIHGCENSGLFHAFSQHVLHRLDIPLHKRKDRRIRITLLSRDTKYRKILNEDELLEALKGEKYSVRRVIYNKEISFRKQLEITRNTDMLIGIHGAGLTHLMFLPDWAAVFELYNCEDPNCYKDLARLRGLKYTTWEVQSKLFQQDQGQHPDGGAHAKFTNYSFDKDEFLRLVALTAKHIKEHPKFKAFLEDMEDKTKVRTKTTQEMVKESNNEEQVCKVPENAHNRYQYKLDNKKMKDEL</sequence>
<dbReference type="PANTHER" id="PTHR20961">
    <property type="entry name" value="GLYCOSYLTRANSFERASE"/>
    <property type="match status" value="1"/>
</dbReference>
<keyword evidence="14" id="KW-1185">Reference proteome</keyword>
<dbReference type="PANTHER" id="PTHR20961:SF148">
    <property type="entry name" value="EGF DOMAIN-SPECIFIC O-LINKED N-ACETYLGLUCOSAMINE TRANSFERASE"/>
    <property type="match status" value="1"/>
</dbReference>
<evidence type="ECO:0000256" key="9">
    <source>
        <dbReference type="ARBA" id="ARBA00048317"/>
    </source>
</evidence>
<accession>A0A0T6AV00</accession>
<dbReference type="OrthoDB" id="529273at2759"/>
<evidence type="ECO:0000313" key="14">
    <source>
        <dbReference type="Proteomes" id="UP000051574"/>
    </source>
</evidence>
<keyword evidence="4" id="KW-0732">Signal</keyword>
<evidence type="ECO:0000256" key="3">
    <source>
        <dbReference type="ARBA" id="ARBA00022679"/>
    </source>
</evidence>
<evidence type="ECO:0000259" key="12">
    <source>
        <dbReference type="Pfam" id="PF04577"/>
    </source>
</evidence>
<evidence type="ECO:0000256" key="7">
    <source>
        <dbReference type="ARBA" id="ARBA00040944"/>
    </source>
</evidence>
<feature type="region of interest" description="Disordered" evidence="11">
    <location>
        <begin position="518"/>
        <end position="537"/>
    </location>
</feature>
<comment type="caution">
    <text evidence="13">The sequence shown here is derived from an EMBL/GenBank/DDBJ whole genome shotgun (WGS) entry which is preliminary data.</text>
</comment>
<dbReference type="InterPro" id="IPR049625">
    <property type="entry name" value="Glyco_transf_61_cat"/>
</dbReference>
<dbReference type="Pfam" id="PF04577">
    <property type="entry name" value="Glyco_transf_61"/>
    <property type="match status" value="1"/>
</dbReference>
<dbReference type="InterPro" id="IPR007657">
    <property type="entry name" value="Glycosyltransferase_61"/>
</dbReference>
<evidence type="ECO:0000256" key="4">
    <source>
        <dbReference type="ARBA" id="ARBA00022729"/>
    </source>
</evidence>
<evidence type="ECO:0000313" key="13">
    <source>
        <dbReference type="EMBL" id="KRT78940.1"/>
    </source>
</evidence>
<keyword evidence="3" id="KW-0808">Transferase</keyword>